<evidence type="ECO:0000256" key="4">
    <source>
        <dbReference type="ARBA" id="ARBA00022679"/>
    </source>
</evidence>
<evidence type="ECO:0000313" key="11">
    <source>
        <dbReference type="Proteomes" id="UP000632125"/>
    </source>
</evidence>
<gene>
    <name evidence="10" type="ORF">IDH41_14270</name>
</gene>
<dbReference type="AlphaFoldDB" id="A0A927CP90"/>
<keyword evidence="6 10" id="KW-0418">Kinase</keyword>
<evidence type="ECO:0000313" key="10">
    <source>
        <dbReference type="EMBL" id="MBD2869751.1"/>
    </source>
</evidence>
<dbReference type="InterPro" id="IPR005467">
    <property type="entry name" value="His_kinase_dom"/>
</dbReference>
<dbReference type="EC" id="2.7.13.3" evidence="2"/>
<comment type="catalytic activity">
    <reaction evidence="1">
        <text>ATP + protein L-histidine = ADP + protein N-phospho-L-histidine.</text>
        <dbReference type="EC" id="2.7.13.3"/>
    </reaction>
</comment>
<dbReference type="SMART" id="SM00387">
    <property type="entry name" value="HATPase_c"/>
    <property type="match status" value="1"/>
</dbReference>
<sequence>MQPFFAAALCLLLAAVLLLVRDVRARKKQIVYIRAKLEEANAAEGTVPLYLNTSDRELQRLLVQINRLIDGNRKATAAYARNERSMRTMLTNMSHDLRTPLTVVLGLTETIAKDEAMSGEERSRLLHRVHAKALEMTGLMDKFFDLARLESDDKPIPLAVIPMHVFCQNLILFFYDAITAKGLEAAIDLPDEPLYALGNEEALERICGNLLTNAIRYGSGGGVIGFALRGGESGVVVEVWDRGQGIAEPNRQRVFERLYTLEDSRNPLYQGSGLGLAISKRLAQKLGGDLDLRSVPYEKTVFTLTLKQAAGPPNRQGQNAKKDRR</sequence>
<dbReference type="InterPro" id="IPR003594">
    <property type="entry name" value="HATPase_dom"/>
</dbReference>
<evidence type="ECO:0000256" key="1">
    <source>
        <dbReference type="ARBA" id="ARBA00000085"/>
    </source>
</evidence>
<reference evidence="10" key="1">
    <citation type="submission" date="2020-09" db="EMBL/GenBank/DDBJ databases">
        <title>A novel bacterium of genus Paenibacillus, isolated from South China Sea.</title>
        <authorList>
            <person name="Huang H."/>
            <person name="Mo K."/>
            <person name="Hu Y."/>
        </authorList>
    </citation>
    <scope>NUCLEOTIDE SEQUENCE</scope>
    <source>
        <strain evidence="10">IB182493</strain>
    </source>
</reference>
<dbReference type="SUPFAM" id="SSF55874">
    <property type="entry name" value="ATPase domain of HSP90 chaperone/DNA topoisomerase II/histidine kinase"/>
    <property type="match status" value="1"/>
</dbReference>
<keyword evidence="5" id="KW-0547">Nucleotide-binding</keyword>
<dbReference type="InterPro" id="IPR050736">
    <property type="entry name" value="Sensor_HK_Regulatory"/>
</dbReference>
<protein>
    <recommendedName>
        <fullName evidence="2">histidine kinase</fullName>
        <ecNumber evidence="2">2.7.13.3</ecNumber>
    </recommendedName>
</protein>
<dbReference type="PRINTS" id="PR00344">
    <property type="entry name" value="BCTRLSENSOR"/>
</dbReference>
<dbReference type="SUPFAM" id="SSF47384">
    <property type="entry name" value="Homodimeric domain of signal transducing histidine kinase"/>
    <property type="match status" value="1"/>
</dbReference>
<dbReference type="EMBL" id="JACXIY010000016">
    <property type="protein sequence ID" value="MBD2869751.1"/>
    <property type="molecule type" value="Genomic_DNA"/>
</dbReference>
<evidence type="ECO:0000256" key="2">
    <source>
        <dbReference type="ARBA" id="ARBA00012438"/>
    </source>
</evidence>
<dbReference type="PROSITE" id="PS50109">
    <property type="entry name" value="HIS_KIN"/>
    <property type="match status" value="1"/>
</dbReference>
<feature type="domain" description="Histidine kinase" evidence="9">
    <location>
        <begin position="92"/>
        <end position="310"/>
    </location>
</feature>
<keyword evidence="7" id="KW-0067">ATP-binding</keyword>
<dbReference type="RefSeq" id="WP_190862128.1">
    <property type="nucleotide sequence ID" value="NZ_JACXIY010000016.1"/>
</dbReference>
<dbReference type="Gene3D" id="1.10.287.130">
    <property type="match status" value="1"/>
</dbReference>
<proteinExistence type="predicted"/>
<evidence type="ECO:0000256" key="7">
    <source>
        <dbReference type="ARBA" id="ARBA00022840"/>
    </source>
</evidence>
<dbReference type="InterPro" id="IPR004358">
    <property type="entry name" value="Sig_transdc_His_kin-like_C"/>
</dbReference>
<dbReference type="Pfam" id="PF02518">
    <property type="entry name" value="HATPase_c"/>
    <property type="match status" value="1"/>
</dbReference>
<dbReference type="GO" id="GO:0000155">
    <property type="term" value="F:phosphorelay sensor kinase activity"/>
    <property type="evidence" value="ECO:0007669"/>
    <property type="project" value="InterPro"/>
</dbReference>
<dbReference type="InterPro" id="IPR036890">
    <property type="entry name" value="HATPase_C_sf"/>
</dbReference>
<evidence type="ECO:0000256" key="8">
    <source>
        <dbReference type="ARBA" id="ARBA00023012"/>
    </source>
</evidence>
<dbReference type="PANTHER" id="PTHR43711:SF1">
    <property type="entry name" value="HISTIDINE KINASE 1"/>
    <property type="match status" value="1"/>
</dbReference>
<dbReference type="GO" id="GO:0005524">
    <property type="term" value="F:ATP binding"/>
    <property type="evidence" value="ECO:0007669"/>
    <property type="project" value="UniProtKB-KW"/>
</dbReference>
<dbReference type="CDD" id="cd00082">
    <property type="entry name" value="HisKA"/>
    <property type="match status" value="1"/>
</dbReference>
<dbReference type="SMART" id="SM00388">
    <property type="entry name" value="HisKA"/>
    <property type="match status" value="1"/>
</dbReference>
<keyword evidence="8" id="KW-0902">Two-component regulatory system</keyword>
<name>A0A927CP90_9BACL</name>
<comment type="caution">
    <text evidence="10">The sequence shown here is derived from an EMBL/GenBank/DDBJ whole genome shotgun (WGS) entry which is preliminary data.</text>
</comment>
<dbReference type="Pfam" id="PF00512">
    <property type="entry name" value="HisKA"/>
    <property type="match status" value="1"/>
</dbReference>
<evidence type="ECO:0000259" key="9">
    <source>
        <dbReference type="PROSITE" id="PS50109"/>
    </source>
</evidence>
<keyword evidence="3" id="KW-0597">Phosphoprotein</keyword>
<keyword evidence="4" id="KW-0808">Transferase</keyword>
<evidence type="ECO:0000256" key="3">
    <source>
        <dbReference type="ARBA" id="ARBA00022553"/>
    </source>
</evidence>
<evidence type="ECO:0000256" key="6">
    <source>
        <dbReference type="ARBA" id="ARBA00022777"/>
    </source>
</evidence>
<dbReference type="Proteomes" id="UP000632125">
    <property type="component" value="Unassembled WGS sequence"/>
</dbReference>
<dbReference type="PANTHER" id="PTHR43711">
    <property type="entry name" value="TWO-COMPONENT HISTIDINE KINASE"/>
    <property type="match status" value="1"/>
</dbReference>
<evidence type="ECO:0000256" key="5">
    <source>
        <dbReference type="ARBA" id="ARBA00022741"/>
    </source>
</evidence>
<organism evidence="10 11">
    <name type="scientific">Paenibacillus arenilitoris</name>
    <dbReference type="NCBI Taxonomy" id="2772299"/>
    <lineage>
        <taxon>Bacteria</taxon>
        <taxon>Bacillati</taxon>
        <taxon>Bacillota</taxon>
        <taxon>Bacilli</taxon>
        <taxon>Bacillales</taxon>
        <taxon>Paenibacillaceae</taxon>
        <taxon>Paenibacillus</taxon>
    </lineage>
</organism>
<keyword evidence="11" id="KW-1185">Reference proteome</keyword>
<dbReference type="Gene3D" id="3.30.565.10">
    <property type="entry name" value="Histidine kinase-like ATPase, C-terminal domain"/>
    <property type="match status" value="1"/>
</dbReference>
<accession>A0A927CP90</accession>
<dbReference type="InterPro" id="IPR003661">
    <property type="entry name" value="HisK_dim/P_dom"/>
</dbReference>
<dbReference type="InterPro" id="IPR036097">
    <property type="entry name" value="HisK_dim/P_sf"/>
</dbReference>